<reference evidence="2" key="2">
    <citation type="submission" date="2025-09" db="UniProtKB">
        <authorList>
            <consortium name="Ensembl"/>
        </authorList>
    </citation>
    <scope>IDENTIFICATION</scope>
</reference>
<sequence length="69" mass="7951">MAASDPPFIILISAGQQVVSRGLLFMQMPMTFEDVAVYFTKDEWALLDLSQRALYRDVMQENYENAWST</sequence>
<dbReference type="Pfam" id="PF01352">
    <property type="entry name" value="KRAB"/>
    <property type="match status" value="1"/>
</dbReference>
<accession>A0A8C3F107</accession>
<dbReference type="GeneTree" id="ENSGT01150000288106"/>
<dbReference type="Ensembl" id="ENSCPBT00000001167.1">
    <property type="protein sequence ID" value="ENSCPBP00000000934.1"/>
    <property type="gene ID" value="ENSCPBG00000000757.1"/>
</dbReference>
<keyword evidence="3" id="KW-1185">Reference proteome</keyword>
<evidence type="ECO:0000313" key="2">
    <source>
        <dbReference type="Ensembl" id="ENSCPBP00000000934.1"/>
    </source>
</evidence>
<name>A0A8C3F107_CHRPI</name>
<dbReference type="PANTHER" id="PTHR23232:SF142">
    <property type="entry name" value="GASTRULA ZINC FINGER PROTEIN XLCGF57.1-LIKE-RELATED"/>
    <property type="match status" value="1"/>
</dbReference>
<dbReference type="SUPFAM" id="SSF109640">
    <property type="entry name" value="KRAB domain (Kruppel-associated box)"/>
    <property type="match status" value="1"/>
</dbReference>
<organism evidence="2 3">
    <name type="scientific">Chrysemys picta bellii</name>
    <name type="common">Western painted turtle</name>
    <name type="synonym">Emys bellii</name>
    <dbReference type="NCBI Taxonomy" id="8478"/>
    <lineage>
        <taxon>Eukaryota</taxon>
        <taxon>Metazoa</taxon>
        <taxon>Chordata</taxon>
        <taxon>Craniata</taxon>
        <taxon>Vertebrata</taxon>
        <taxon>Euteleostomi</taxon>
        <taxon>Archelosauria</taxon>
        <taxon>Testudinata</taxon>
        <taxon>Testudines</taxon>
        <taxon>Cryptodira</taxon>
        <taxon>Durocryptodira</taxon>
        <taxon>Testudinoidea</taxon>
        <taxon>Emydidae</taxon>
        <taxon>Chrysemys</taxon>
    </lineage>
</organism>
<dbReference type="AlphaFoldDB" id="A0A8C3F107"/>
<evidence type="ECO:0000313" key="3">
    <source>
        <dbReference type="Proteomes" id="UP000694380"/>
    </source>
</evidence>
<feature type="domain" description="KRAB" evidence="1">
    <location>
        <begin position="30"/>
        <end position="69"/>
    </location>
</feature>
<proteinExistence type="predicted"/>
<dbReference type="InterPro" id="IPR036051">
    <property type="entry name" value="KRAB_dom_sf"/>
</dbReference>
<protein>
    <recommendedName>
        <fullName evidence="1">KRAB domain-containing protein</fullName>
    </recommendedName>
</protein>
<evidence type="ECO:0000259" key="1">
    <source>
        <dbReference type="PROSITE" id="PS50805"/>
    </source>
</evidence>
<dbReference type="InterPro" id="IPR050169">
    <property type="entry name" value="Krueppel_C2H2_ZnF"/>
</dbReference>
<dbReference type="Gene3D" id="6.10.140.140">
    <property type="match status" value="1"/>
</dbReference>
<dbReference type="Proteomes" id="UP000694380">
    <property type="component" value="Unplaced"/>
</dbReference>
<dbReference type="GO" id="GO:0006355">
    <property type="term" value="P:regulation of DNA-templated transcription"/>
    <property type="evidence" value="ECO:0007669"/>
    <property type="project" value="InterPro"/>
</dbReference>
<dbReference type="InterPro" id="IPR001909">
    <property type="entry name" value="KRAB"/>
</dbReference>
<dbReference type="PROSITE" id="PS50805">
    <property type="entry name" value="KRAB"/>
    <property type="match status" value="1"/>
</dbReference>
<dbReference type="SMART" id="SM00349">
    <property type="entry name" value="KRAB"/>
    <property type="match status" value="1"/>
</dbReference>
<dbReference type="CDD" id="cd07765">
    <property type="entry name" value="KRAB_A-box"/>
    <property type="match status" value="1"/>
</dbReference>
<reference evidence="2" key="1">
    <citation type="submission" date="2025-08" db="UniProtKB">
        <authorList>
            <consortium name="Ensembl"/>
        </authorList>
    </citation>
    <scope>IDENTIFICATION</scope>
</reference>
<dbReference type="PANTHER" id="PTHR23232">
    <property type="entry name" value="KRAB DOMAIN C2H2 ZINC FINGER"/>
    <property type="match status" value="1"/>
</dbReference>